<keyword evidence="3" id="KW-1185">Reference proteome</keyword>
<dbReference type="Proteomes" id="UP000199181">
    <property type="component" value="Unassembled WGS sequence"/>
</dbReference>
<reference evidence="3" key="1">
    <citation type="submission" date="2016-10" db="EMBL/GenBank/DDBJ databases">
        <authorList>
            <person name="Varghese N."/>
            <person name="Submissions S."/>
        </authorList>
    </citation>
    <scope>NUCLEOTIDE SEQUENCE [LARGE SCALE GENOMIC DNA]</scope>
    <source>
        <strain evidence="3">DSM 16858</strain>
    </source>
</reference>
<dbReference type="EMBL" id="FOIJ01000002">
    <property type="protein sequence ID" value="SET18288.1"/>
    <property type="molecule type" value="Genomic_DNA"/>
</dbReference>
<evidence type="ECO:0000313" key="3">
    <source>
        <dbReference type="Proteomes" id="UP000199181"/>
    </source>
</evidence>
<keyword evidence="1" id="KW-0732">Signal</keyword>
<dbReference type="RefSeq" id="WP_143075980.1">
    <property type="nucleotide sequence ID" value="NZ_FOIJ01000002.1"/>
</dbReference>
<proteinExistence type="predicted"/>
<evidence type="ECO:0000313" key="2">
    <source>
        <dbReference type="EMBL" id="SET18288.1"/>
    </source>
</evidence>
<gene>
    <name evidence="2" type="ORF">SAMN05443639_10299</name>
</gene>
<feature type="signal peptide" evidence="1">
    <location>
        <begin position="1"/>
        <end position="25"/>
    </location>
</feature>
<evidence type="ECO:0000256" key="1">
    <source>
        <dbReference type="SAM" id="SignalP"/>
    </source>
</evidence>
<sequence length="115" mass="12162">MATHSRILTAAWMVTVMVLANPAVAASPRPPPPGTAGGQKVCSAVVPSVFRDSINVPASWTAETCAEWARSISAQDYQLGCFFETRKNSPGFVWGQSASLNGNHRATVPSANCGW</sequence>
<organism evidence="2 3">
    <name type="scientific">Stigmatella erecta</name>
    <dbReference type="NCBI Taxonomy" id="83460"/>
    <lineage>
        <taxon>Bacteria</taxon>
        <taxon>Pseudomonadati</taxon>
        <taxon>Myxococcota</taxon>
        <taxon>Myxococcia</taxon>
        <taxon>Myxococcales</taxon>
        <taxon>Cystobacterineae</taxon>
        <taxon>Archangiaceae</taxon>
        <taxon>Stigmatella</taxon>
    </lineage>
</organism>
<feature type="chain" id="PRO_5011509181" evidence="1">
    <location>
        <begin position="26"/>
        <end position="115"/>
    </location>
</feature>
<protein>
    <submittedName>
        <fullName evidence="2">Uncharacterized protein</fullName>
    </submittedName>
</protein>
<name>A0A1I0CGL2_9BACT</name>
<accession>A0A1I0CGL2</accession>
<dbReference type="AlphaFoldDB" id="A0A1I0CGL2"/>